<proteinExistence type="predicted"/>
<reference evidence="2 3" key="1">
    <citation type="journal article" date="2019" name="Sci. Rep.">
        <title>Orb-weaving spider Araneus ventricosus genome elucidates the spidroin gene catalogue.</title>
        <authorList>
            <person name="Kono N."/>
            <person name="Nakamura H."/>
            <person name="Ohtoshi R."/>
            <person name="Moran D.A.P."/>
            <person name="Shinohara A."/>
            <person name="Yoshida Y."/>
            <person name="Fujiwara M."/>
            <person name="Mori M."/>
            <person name="Tomita M."/>
            <person name="Arakawa K."/>
        </authorList>
    </citation>
    <scope>NUCLEOTIDE SEQUENCE [LARGE SCALE GENOMIC DNA]</scope>
</reference>
<gene>
    <name evidence="1" type="ORF">AVEN_248312_1</name>
    <name evidence="2" type="ORF">AVEN_63369_1</name>
</gene>
<evidence type="ECO:0000313" key="3">
    <source>
        <dbReference type="Proteomes" id="UP000499080"/>
    </source>
</evidence>
<sequence length="134" mass="15140">MVGCVGFPVSISILGHIAPPHQRKTSGFMTSDLTCNKPTQGRDLWWNRFRTWSESFGFKGETLPSGHRVSTTLNLRRTFQFGQIMRTTPSPKFHSTSAGGRLTLDARFQCTRNTNTTDLWGRITPSSSSGWRFR</sequence>
<dbReference type="Proteomes" id="UP000499080">
    <property type="component" value="Unassembled WGS sequence"/>
</dbReference>
<evidence type="ECO:0000313" key="1">
    <source>
        <dbReference type="EMBL" id="GBO15087.1"/>
    </source>
</evidence>
<comment type="caution">
    <text evidence="2">The sequence shown here is derived from an EMBL/GenBank/DDBJ whole genome shotgun (WGS) entry which is preliminary data.</text>
</comment>
<accession>A0A4Y2US81</accession>
<evidence type="ECO:0000313" key="2">
    <source>
        <dbReference type="EMBL" id="GBO15092.1"/>
    </source>
</evidence>
<dbReference type="AlphaFoldDB" id="A0A4Y2US81"/>
<protein>
    <submittedName>
        <fullName evidence="2">Uncharacterized protein</fullName>
    </submittedName>
</protein>
<dbReference type="EMBL" id="BGPR01039152">
    <property type="protein sequence ID" value="GBO15087.1"/>
    <property type="molecule type" value="Genomic_DNA"/>
</dbReference>
<organism evidence="2 3">
    <name type="scientific">Araneus ventricosus</name>
    <name type="common">Orbweaver spider</name>
    <name type="synonym">Epeira ventricosa</name>
    <dbReference type="NCBI Taxonomy" id="182803"/>
    <lineage>
        <taxon>Eukaryota</taxon>
        <taxon>Metazoa</taxon>
        <taxon>Ecdysozoa</taxon>
        <taxon>Arthropoda</taxon>
        <taxon>Chelicerata</taxon>
        <taxon>Arachnida</taxon>
        <taxon>Araneae</taxon>
        <taxon>Araneomorphae</taxon>
        <taxon>Entelegynae</taxon>
        <taxon>Araneoidea</taxon>
        <taxon>Araneidae</taxon>
        <taxon>Araneus</taxon>
    </lineage>
</organism>
<name>A0A4Y2US81_ARAVE</name>
<dbReference type="EMBL" id="BGPR01039154">
    <property type="protein sequence ID" value="GBO15092.1"/>
    <property type="molecule type" value="Genomic_DNA"/>
</dbReference>
<keyword evidence="3" id="KW-1185">Reference proteome</keyword>